<sequence>MTIACLLIGWVMGTSSTPTFCPSGLPELQHYCIALPNSVPTLYIDRFKNANCREGRKEVAGIRNSQEAHKALSFDSQQKSNVDDVTPWTSLEVKALLETVKKHGRLWTYISKKYFQSERSAVELKLKWIDCQSGSDNNISYHCYWTAKEDEKLRKGIEIFGVNEWKTIQTNLLQNKTENQIANRWKIVSKTKRGKWSEHEDQIMLDFIQNNGRKWDQLSDLIGRPTADVYRRYHLVTSEPWTKEDKERLYDCVKTFGYDWEKIMLNFPGRNLREVKQYHNFHPSTNPNVNLGRWTPGEIAKLKESIERNGKKWILVAKDVGSRTNCQCQAYWRNHLRKSHEKAYRLEKSE</sequence>
<feature type="domain" description="Myb-like" evidence="6">
    <location>
        <begin position="286"/>
        <end position="336"/>
    </location>
</feature>
<organism evidence="9 10">
    <name type="scientific">Acaulospora morrowiae</name>
    <dbReference type="NCBI Taxonomy" id="94023"/>
    <lineage>
        <taxon>Eukaryota</taxon>
        <taxon>Fungi</taxon>
        <taxon>Fungi incertae sedis</taxon>
        <taxon>Mucoromycota</taxon>
        <taxon>Glomeromycotina</taxon>
        <taxon>Glomeromycetes</taxon>
        <taxon>Diversisporales</taxon>
        <taxon>Acaulosporaceae</taxon>
        <taxon>Acaulospora</taxon>
    </lineage>
</organism>
<dbReference type="InterPro" id="IPR009057">
    <property type="entry name" value="Homeodomain-like_sf"/>
</dbReference>
<dbReference type="GO" id="GO:0042796">
    <property type="term" value="P:snRNA transcription by RNA polymerase III"/>
    <property type="evidence" value="ECO:0007669"/>
    <property type="project" value="TreeGrafter"/>
</dbReference>
<keyword evidence="3" id="KW-0804">Transcription</keyword>
<feature type="domain" description="HTH myb-type" evidence="8">
    <location>
        <begin position="286"/>
        <end position="340"/>
    </location>
</feature>
<dbReference type="PANTHER" id="PTHR46621:SF1">
    <property type="entry name" value="SNRNA-ACTIVATING PROTEIN COMPLEX SUBUNIT 4"/>
    <property type="match status" value="1"/>
</dbReference>
<dbReference type="PROSITE" id="PS50090">
    <property type="entry name" value="MYB_LIKE"/>
    <property type="match status" value="5"/>
</dbReference>
<evidence type="ECO:0000256" key="1">
    <source>
        <dbReference type="ARBA" id="ARBA00023015"/>
    </source>
</evidence>
<feature type="domain" description="Myb-like" evidence="6">
    <location>
        <begin position="192"/>
        <end position="237"/>
    </location>
</feature>
<evidence type="ECO:0000313" key="10">
    <source>
        <dbReference type="Proteomes" id="UP000789342"/>
    </source>
</evidence>
<dbReference type="Proteomes" id="UP000789342">
    <property type="component" value="Unassembled WGS sequence"/>
</dbReference>
<feature type="domain" description="Myb-like" evidence="6">
    <location>
        <begin position="145"/>
        <end position="189"/>
    </location>
</feature>
<dbReference type="OrthoDB" id="2143914at2759"/>
<dbReference type="Pfam" id="PF13921">
    <property type="entry name" value="Myb_DNA-bind_6"/>
    <property type="match status" value="1"/>
</dbReference>
<feature type="chain" id="PRO_5040471537" evidence="5">
    <location>
        <begin position="17"/>
        <end position="350"/>
    </location>
</feature>
<dbReference type="InterPro" id="IPR051575">
    <property type="entry name" value="Myb-like_DNA-bd"/>
</dbReference>
<protein>
    <submittedName>
        <fullName evidence="9">9803_t:CDS:1</fullName>
    </submittedName>
</protein>
<evidence type="ECO:0000259" key="6">
    <source>
        <dbReference type="PROSITE" id="PS50090"/>
    </source>
</evidence>
<dbReference type="InterPro" id="IPR017884">
    <property type="entry name" value="SANT_dom"/>
</dbReference>
<dbReference type="Pfam" id="PF00249">
    <property type="entry name" value="Myb_DNA-binding"/>
    <property type="match status" value="2"/>
</dbReference>
<dbReference type="PROSITE" id="PS51293">
    <property type="entry name" value="SANT"/>
    <property type="match status" value="1"/>
</dbReference>
<evidence type="ECO:0000256" key="5">
    <source>
        <dbReference type="SAM" id="SignalP"/>
    </source>
</evidence>
<evidence type="ECO:0000259" key="8">
    <source>
        <dbReference type="PROSITE" id="PS51294"/>
    </source>
</evidence>
<dbReference type="GO" id="GO:0042795">
    <property type="term" value="P:snRNA transcription by RNA polymerase II"/>
    <property type="evidence" value="ECO:0007669"/>
    <property type="project" value="TreeGrafter"/>
</dbReference>
<dbReference type="EMBL" id="CAJVPV010001720">
    <property type="protein sequence ID" value="CAG8506417.1"/>
    <property type="molecule type" value="Genomic_DNA"/>
</dbReference>
<evidence type="ECO:0000256" key="3">
    <source>
        <dbReference type="ARBA" id="ARBA00023163"/>
    </source>
</evidence>
<evidence type="ECO:0000256" key="2">
    <source>
        <dbReference type="ARBA" id="ARBA00023125"/>
    </source>
</evidence>
<evidence type="ECO:0000256" key="4">
    <source>
        <dbReference type="ARBA" id="ARBA00023242"/>
    </source>
</evidence>
<keyword evidence="10" id="KW-1185">Reference proteome</keyword>
<keyword evidence="5" id="KW-0732">Signal</keyword>
<feature type="domain" description="Myb-like" evidence="6">
    <location>
        <begin position="240"/>
        <end position="278"/>
    </location>
</feature>
<gene>
    <name evidence="9" type="ORF">AMORRO_LOCUS3511</name>
</gene>
<comment type="caution">
    <text evidence="9">The sequence shown here is derived from an EMBL/GenBank/DDBJ whole genome shotgun (WGS) entry which is preliminary data.</text>
</comment>
<reference evidence="9" key="1">
    <citation type="submission" date="2021-06" db="EMBL/GenBank/DDBJ databases">
        <authorList>
            <person name="Kallberg Y."/>
            <person name="Tangrot J."/>
            <person name="Rosling A."/>
        </authorList>
    </citation>
    <scope>NUCLEOTIDE SEQUENCE</scope>
    <source>
        <strain evidence="9">CL551</strain>
    </source>
</reference>
<feature type="domain" description="Myb-like" evidence="6">
    <location>
        <begin position="87"/>
        <end position="128"/>
    </location>
</feature>
<dbReference type="GO" id="GO:0000978">
    <property type="term" value="F:RNA polymerase II cis-regulatory region sequence-specific DNA binding"/>
    <property type="evidence" value="ECO:0007669"/>
    <property type="project" value="TreeGrafter"/>
</dbReference>
<dbReference type="PROSITE" id="PS51294">
    <property type="entry name" value="HTH_MYB"/>
    <property type="match status" value="2"/>
</dbReference>
<dbReference type="PANTHER" id="PTHR46621">
    <property type="entry name" value="SNRNA-ACTIVATING PROTEIN COMPLEX SUBUNIT 4"/>
    <property type="match status" value="1"/>
</dbReference>
<dbReference type="SUPFAM" id="SSF46689">
    <property type="entry name" value="Homeodomain-like"/>
    <property type="match status" value="4"/>
</dbReference>
<feature type="domain" description="SANT" evidence="7">
    <location>
        <begin position="236"/>
        <end position="287"/>
    </location>
</feature>
<keyword evidence="2" id="KW-0238">DNA-binding</keyword>
<dbReference type="InterPro" id="IPR001005">
    <property type="entry name" value="SANT/Myb"/>
</dbReference>
<feature type="domain" description="HTH myb-type" evidence="8">
    <location>
        <begin position="145"/>
        <end position="193"/>
    </location>
</feature>
<dbReference type="GO" id="GO:0019185">
    <property type="term" value="C:snRNA-activating protein complex"/>
    <property type="evidence" value="ECO:0007669"/>
    <property type="project" value="TreeGrafter"/>
</dbReference>
<evidence type="ECO:0000259" key="7">
    <source>
        <dbReference type="PROSITE" id="PS51293"/>
    </source>
</evidence>
<proteinExistence type="predicted"/>
<accession>A0A9N8ZT44</accession>
<keyword evidence="4" id="KW-0539">Nucleus</keyword>
<dbReference type="InterPro" id="IPR017930">
    <property type="entry name" value="Myb_dom"/>
</dbReference>
<dbReference type="SMART" id="SM00717">
    <property type="entry name" value="SANT"/>
    <property type="match status" value="5"/>
</dbReference>
<name>A0A9N8ZT44_9GLOM</name>
<dbReference type="GO" id="GO:0001006">
    <property type="term" value="F:RNA polymerase III type 3 promoter sequence-specific DNA binding"/>
    <property type="evidence" value="ECO:0007669"/>
    <property type="project" value="TreeGrafter"/>
</dbReference>
<feature type="signal peptide" evidence="5">
    <location>
        <begin position="1"/>
        <end position="16"/>
    </location>
</feature>
<dbReference type="Gene3D" id="1.10.10.60">
    <property type="entry name" value="Homeodomain-like"/>
    <property type="match status" value="5"/>
</dbReference>
<evidence type="ECO:0000313" key="9">
    <source>
        <dbReference type="EMBL" id="CAG8506417.1"/>
    </source>
</evidence>
<keyword evidence="1" id="KW-0805">Transcription regulation</keyword>
<dbReference type="CDD" id="cd00167">
    <property type="entry name" value="SANT"/>
    <property type="match status" value="3"/>
</dbReference>
<dbReference type="AlphaFoldDB" id="A0A9N8ZT44"/>